<evidence type="ECO:0000313" key="5">
    <source>
        <dbReference type="EMBL" id="WRQ88247.1"/>
    </source>
</evidence>
<feature type="domain" description="BD-FAE-like" evidence="4">
    <location>
        <begin position="336"/>
        <end position="529"/>
    </location>
</feature>
<evidence type="ECO:0000259" key="3">
    <source>
        <dbReference type="Pfam" id="PF01095"/>
    </source>
</evidence>
<dbReference type="InterPro" id="IPR012334">
    <property type="entry name" value="Pectin_lyas_fold"/>
</dbReference>
<name>A0ABZ1CA25_9BACT</name>
<evidence type="ECO:0000256" key="1">
    <source>
        <dbReference type="ARBA" id="ARBA00022801"/>
    </source>
</evidence>
<organism evidence="5 6">
    <name type="scientific">Actomonas aquatica</name>
    <dbReference type="NCBI Taxonomy" id="2866162"/>
    <lineage>
        <taxon>Bacteria</taxon>
        <taxon>Pseudomonadati</taxon>
        <taxon>Verrucomicrobiota</taxon>
        <taxon>Opitutia</taxon>
        <taxon>Opitutales</taxon>
        <taxon>Opitutaceae</taxon>
        <taxon>Actomonas</taxon>
    </lineage>
</organism>
<dbReference type="Gene3D" id="2.160.20.10">
    <property type="entry name" value="Single-stranded right-handed beta-helix, Pectin lyase-like"/>
    <property type="match status" value="1"/>
</dbReference>
<keyword evidence="6" id="KW-1185">Reference proteome</keyword>
<dbReference type="InterPro" id="IPR000070">
    <property type="entry name" value="Pectinesterase_cat"/>
</dbReference>
<reference evidence="5 6" key="2">
    <citation type="submission" date="2023-12" db="EMBL/GenBank/DDBJ databases">
        <title>Description of an unclassified Opitutus bacterium of Verrucomicrobiota.</title>
        <authorList>
            <person name="Zhang D.-F."/>
        </authorList>
    </citation>
    <scope>NUCLEOTIDE SEQUENCE [LARGE SCALE GENOMIC DNA]</scope>
    <source>
        <strain evidence="5 6">WL0086</strain>
    </source>
</reference>
<dbReference type="Proteomes" id="UP000738431">
    <property type="component" value="Chromosome"/>
</dbReference>
<dbReference type="RefSeq" id="WP_221028725.1">
    <property type="nucleotide sequence ID" value="NZ_CP139781.1"/>
</dbReference>
<accession>A0ABZ1CA25</accession>
<keyword evidence="1" id="KW-0378">Hydrolase</keyword>
<protein>
    <submittedName>
        <fullName evidence="5">Pectinesterase family protein</fullName>
    </submittedName>
</protein>
<dbReference type="Pfam" id="PF20434">
    <property type="entry name" value="BD-FAE"/>
    <property type="match status" value="1"/>
</dbReference>
<keyword evidence="2" id="KW-0063">Aspartyl esterase</keyword>
<evidence type="ECO:0000313" key="6">
    <source>
        <dbReference type="Proteomes" id="UP000738431"/>
    </source>
</evidence>
<evidence type="ECO:0000259" key="4">
    <source>
        <dbReference type="Pfam" id="PF20434"/>
    </source>
</evidence>
<dbReference type="SUPFAM" id="SSF53474">
    <property type="entry name" value="alpha/beta-Hydrolases"/>
    <property type="match status" value="1"/>
</dbReference>
<dbReference type="PANTHER" id="PTHR48081">
    <property type="entry name" value="AB HYDROLASE SUPERFAMILY PROTEIN C4A8.06C"/>
    <property type="match status" value="1"/>
</dbReference>
<dbReference type="InterPro" id="IPR050300">
    <property type="entry name" value="GDXG_lipolytic_enzyme"/>
</dbReference>
<dbReference type="EMBL" id="CP139781">
    <property type="protein sequence ID" value="WRQ88247.1"/>
    <property type="molecule type" value="Genomic_DNA"/>
</dbReference>
<dbReference type="InterPro" id="IPR029058">
    <property type="entry name" value="AB_hydrolase_fold"/>
</dbReference>
<sequence>MKMNFRCLSVWRLMIGGCGRVGLLVSLWVIPAHAAVHVAADGSGDFLTVQAAIDAAPSAAETADWWQIHLAAGTYAEALTIPAGTSPIHLMGAGREAVVIRAETGSAALLVEHGEVWLEGLTLEHTTATGLKLQGGRNVLRRCRVVGADRAAELEGGRAFFEDSFLEATDAVVTTDAATAFLERCHLRLRGESGAATVAATPAALDYGLVLANCRVSAPAGSTVWLGEARSATAAVAWLNTNLGAAVAPAGWRLGVENLDTAALRCMEFNSRGAGATSAQRVRWAKPVTKIQSLAWNAPAVLAGEDAWNPVLIDVPPARFVRDVVYGDADAAALLLDIAVPAGDGPFPVALIVHGGGWMGGDKTRDIDPLFAPLTAHGMLWVSINYHLAPEVRWPAPEEDVRAAIRWVQTHIGAYGGDPDRVAIFGHSAGGQLAFMAAMAEQTAGRGVQAMIGMAPVTDFVADSERRGGPSISLQAFLDIDAELRDAVLPRLRETSPLFRLETAPPPVLILHGESDKTVPMTQTDAFAARVRELGGTCDVQVIPGAPHSVVEWDLHDAAWTDAMIAWLQARGW</sequence>
<dbReference type="InterPro" id="IPR011050">
    <property type="entry name" value="Pectin_lyase_fold/virulence"/>
</dbReference>
<feature type="domain" description="Pectinesterase catalytic" evidence="3">
    <location>
        <begin position="36"/>
        <end position="286"/>
    </location>
</feature>
<evidence type="ECO:0000256" key="2">
    <source>
        <dbReference type="ARBA" id="ARBA00023085"/>
    </source>
</evidence>
<dbReference type="Gene3D" id="3.40.50.1820">
    <property type="entry name" value="alpha/beta hydrolase"/>
    <property type="match status" value="1"/>
</dbReference>
<dbReference type="Pfam" id="PF01095">
    <property type="entry name" value="Pectinesterase"/>
    <property type="match status" value="1"/>
</dbReference>
<reference evidence="5 6" key="1">
    <citation type="submission" date="2021-08" db="EMBL/GenBank/DDBJ databases">
        <authorList>
            <person name="Zhang D."/>
            <person name="Zhang A."/>
            <person name="Wang L."/>
        </authorList>
    </citation>
    <scope>NUCLEOTIDE SEQUENCE [LARGE SCALE GENOMIC DNA]</scope>
    <source>
        <strain evidence="5 6">WL0086</strain>
    </source>
</reference>
<dbReference type="SUPFAM" id="SSF51126">
    <property type="entry name" value="Pectin lyase-like"/>
    <property type="match status" value="1"/>
</dbReference>
<dbReference type="InterPro" id="IPR049492">
    <property type="entry name" value="BD-FAE-like_dom"/>
</dbReference>
<gene>
    <name evidence="5" type="ORF">K1X11_002435</name>
</gene>
<proteinExistence type="predicted"/>